<protein>
    <submittedName>
        <fullName evidence="1">Uncharacterized protein</fullName>
    </submittedName>
</protein>
<dbReference type="AlphaFoldDB" id="A0A146FRM5"/>
<name>A0A146FRM5_ASPKA</name>
<accession>A0A146FRM5</accession>
<evidence type="ECO:0000313" key="2">
    <source>
        <dbReference type="Proteomes" id="UP000075230"/>
    </source>
</evidence>
<comment type="caution">
    <text evidence="1">The sequence shown here is derived from an EMBL/GenBank/DDBJ whole genome shotgun (WGS) entry which is preliminary data.</text>
</comment>
<dbReference type="EMBL" id="BCWF01000024">
    <property type="protein sequence ID" value="GAT28228.1"/>
    <property type="molecule type" value="Genomic_DNA"/>
</dbReference>
<evidence type="ECO:0000313" key="1">
    <source>
        <dbReference type="EMBL" id="GAT28228.1"/>
    </source>
</evidence>
<sequence>MSFLPDGQRDGFYDLRVLVDNRRNCWALRLPEPGSYATRGWSALNDQASLACSARLLVAAHGRSFVDGFMLKSQGRRGVVLLFKVRPSPSAILLVVPFLTNGLAHSQGRVLTRPAFSFSGYSVSSFSSQSTALAYPVPSWAVVGDAIRHLDCRPNEAASAQDVWLVNHLLNALFTWEAGYRALGLLIVASIITNGFPCLSPRYWRWINSTCD</sequence>
<reference evidence="2" key="2">
    <citation type="submission" date="2016-02" db="EMBL/GenBank/DDBJ databases">
        <title>Genome sequencing of Aspergillus luchuensis NBRC 4314.</title>
        <authorList>
            <person name="Yamada O."/>
        </authorList>
    </citation>
    <scope>NUCLEOTIDE SEQUENCE [LARGE SCALE GENOMIC DNA]</scope>
    <source>
        <strain evidence="2">RIB 2604</strain>
    </source>
</reference>
<gene>
    <name evidence="1" type="ORF">RIB2604_02503050</name>
</gene>
<reference evidence="1 2" key="1">
    <citation type="journal article" date="2016" name="DNA Res.">
        <title>Genome sequence of Aspergillus luchuensis NBRC 4314.</title>
        <authorList>
            <person name="Yamada O."/>
            <person name="Machida M."/>
            <person name="Hosoyama A."/>
            <person name="Goto M."/>
            <person name="Takahashi T."/>
            <person name="Futagami T."/>
            <person name="Yamagata Y."/>
            <person name="Takeuchi M."/>
            <person name="Kobayashi T."/>
            <person name="Koike H."/>
            <person name="Abe K."/>
            <person name="Asai K."/>
            <person name="Arita M."/>
            <person name="Fujita N."/>
            <person name="Fukuda K."/>
            <person name="Higa K."/>
            <person name="Horikawa H."/>
            <person name="Ishikawa T."/>
            <person name="Jinno K."/>
            <person name="Kato Y."/>
            <person name="Kirimura K."/>
            <person name="Mizutani O."/>
            <person name="Nakasone K."/>
            <person name="Sano M."/>
            <person name="Shiraishi Y."/>
            <person name="Tsukahara M."/>
            <person name="Gomi K."/>
        </authorList>
    </citation>
    <scope>NUCLEOTIDE SEQUENCE [LARGE SCALE GENOMIC DNA]</scope>
    <source>
        <strain evidence="1 2">RIB 2604</strain>
    </source>
</reference>
<organism evidence="1 2">
    <name type="scientific">Aspergillus kawachii</name>
    <name type="common">White koji mold</name>
    <name type="synonym">Aspergillus awamori var. kawachi</name>
    <dbReference type="NCBI Taxonomy" id="1069201"/>
    <lineage>
        <taxon>Eukaryota</taxon>
        <taxon>Fungi</taxon>
        <taxon>Dikarya</taxon>
        <taxon>Ascomycota</taxon>
        <taxon>Pezizomycotina</taxon>
        <taxon>Eurotiomycetes</taxon>
        <taxon>Eurotiomycetidae</taxon>
        <taxon>Eurotiales</taxon>
        <taxon>Aspergillaceae</taxon>
        <taxon>Aspergillus</taxon>
        <taxon>Aspergillus subgen. Circumdati</taxon>
    </lineage>
</organism>
<proteinExistence type="predicted"/>
<dbReference type="Proteomes" id="UP000075230">
    <property type="component" value="Unassembled WGS sequence"/>
</dbReference>